<evidence type="ECO:0000313" key="15">
    <source>
        <dbReference type="EMBL" id="SEB49102.1"/>
    </source>
</evidence>
<comment type="similarity">
    <text evidence="11 12">Belongs to the TonB-dependent receptor family.</text>
</comment>
<dbReference type="InterPro" id="IPR012910">
    <property type="entry name" value="Plug_dom"/>
</dbReference>
<keyword evidence="4" id="KW-0410">Iron transport</keyword>
<dbReference type="Pfam" id="PF07715">
    <property type="entry name" value="Plug"/>
    <property type="match status" value="1"/>
</dbReference>
<evidence type="ECO:0000256" key="4">
    <source>
        <dbReference type="ARBA" id="ARBA00022496"/>
    </source>
</evidence>
<keyword evidence="16" id="KW-1185">Reference proteome</keyword>
<name>A0A1H4JTW9_9HYPH</name>
<evidence type="ECO:0000256" key="6">
    <source>
        <dbReference type="ARBA" id="ARBA00023004"/>
    </source>
</evidence>
<evidence type="ECO:0000256" key="9">
    <source>
        <dbReference type="ARBA" id="ARBA00023136"/>
    </source>
</evidence>
<dbReference type="PANTHER" id="PTHR32552:SF81">
    <property type="entry name" value="TONB-DEPENDENT OUTER MEMBRANE RECEPTOR"/>
    <property type="match status" value="1"/>
</dbReference>
<comment type="subcellular location">
    <subcellularLocation>
        <location evidence="1 11">Cell outer membrane</location>
        <topology evidence="1 11">Multi-pass membrane protein</topology>
    </subcellularLocation>
</comment>
<keyword evidence="10 11" id="KW-0998">Cell outer membrane</keyword>
<dbReference type="InterPro" id="IPR039426">
    <property type="entry name" value="TonB-dep_rcpt-like"/>
</dbReference>
<dbReference type="SUPFAM" id="SSF56935">
    <property type="entry name" value="Porins"/>
    <property type="match status" value="1"/>
</dbReference>
<dbReference type="InterPro" id="IPR036942">
    <property type="entry name" value="Beta-barrel_TonB_sf"/>
</dbReference>
<keyword evidence="9 11" id="KW-0472">Membrane</keyword>
<dbReference type="Proteomes" id="UP000199064">
    <property type="component" value="Unassembled WGS sequence"/>
</dbReference>
<dbReference type="GO" id="GO:0006826">
    <property type="term" value="P:iron ion transport"/>
    <property type="evidence" value="ECO:0007669"/>
    <property type="project" value="UniProtKB-KW"/>
</dbReference>
<keyword evidence="8 12" id="KW-0798">TonB box</keyword>
<dbReference type="Pfam" id="PF00593">
    <property type="entry name" value="TonB_dep_Rec_b-barrel"/>
    <property type="match status" value="1"/>
</dbReference>
<dbReference type="RefSeq" id="WP_090328111.1">
    <property type="nucleotide sequence ID" value="NZ_FNSL01000001.1"/>
</dbReference>
<gene>
    <name evidence="15" type="ORF">SAMN05216452_1632</name>
</gene>
<sequence>MSLGDRIGAGRIADCRRLLLTTALTACSTGALQGVAVAQEQNGYAETTTLPAITVTGQKMDRSLQDTAVSVSVVTADDIEQKPDAGTIADMLQGIPNVLFTNNVDAPIIRGIDTKGPIVKGNAYLAKPIPRATISVDGRYLNPSELDYGAASMWDVDSIEVFRGPQTTTQGAHSMAGAVIVNTKDPTFTQELAGQVLYGSYEKKRVSFMANGPIMQDLAARFAFDYSGRETFIDYTNPAFTARDMDQDFRDINARMKLLWEPSEIPGLQAKLTYSRTQIKRPSDEAATYPYDNLENETIYVDSVRTRTDTGIFDLKYDFGNDVVLRNQLQYSDGTYDFAFAAPFSGLASRDYENLSNEFRVNFGNEDSVWSGVAGIYYSNDRTHNRFNNVLGSADADLTHQSVGIFSEVNWRLAERWALTGGLRYQNDRIGHDGVSSYVPGVRHDYEKTFDAILPSISLAYDVTDDFTVGGLISRGYLPGGTGVNFRGGEYYTFDEETAWNYELFARANLLDNRLSITGNLFYTRYKGSQRSVTDYLPDGRPFGSIIINADRADAYGLELSADYQVLDNLRLRGGLGLLRTDITRFADYRGNAFEGKEFAKAPGYMFNVGADWDVTDTFRVSGDLRFTDDYFSNDINEIDYRVGSYYIANVRMSYKPTENYEIFAFANNIFDNRAPIQKSFDRMANKPSASIIAPREIGIGMKVNF</sequence>
<evidence type="ECO:0000313" key="16">
    <source>
        <dbReference type="Proteomes" id="UP000199064"/>
    </source>
</evidence>
<keyword evidence="3 11" id="KW-1134">Transmembrane beta strand</keyword>
<keyword evidence="6" id="KW-0408">Iron</keyword>
<evidence type="ECO:0000256" key="5">
    <source>
        <dbReference type="ARBA" id="ARBA00022692"/>
    </source>
</evidence>
<evidence type="ECO:0000259" key="14">
    <source>
        <dbReference type="Pfam" id="PF07715"/>
    </source>
</evidence>
<protein>
    <submittedName>
        <fullName evidence="15">Outer membrane receptor for ferrienterochelin and colicins</fullName>
    </submittedName>
</protein>
<organism evidence="15 16">
    <name type="scientific">Nitratireductor aquibiodomus</name>
    <dbReference type="NCBI Taxonomy" id="204799"/>
    <lineage>
        <taxon>Bacteria</taxon>
        <taxon>Pseudomonadati</taxon>
        <taxon>Pseudomonadota</taxon>
        <taxon>Alphaproteobacteria</taxon>
        <taxon>Hyphomicrobiales</taxon>
        <taxon>Phyllobacteriaceae</taxon>
        <taxon>Nitratireductor</taxon>
    </lineage>
</organism>
<dbReference type="InterPro" id="IPR000531">
    <property type="entry name" value="Beta-barrel_TonB"/>
</dbReference>
<dbReference type="PROSITE" id="PS52016">
    <property type="entry name" value="TONB_DEPENDENT_REC_3"/>
    <property type="match status" value="1"/>
</dbReference>
<reference evidence="16" key="1">
    <citation type="submission" date="2016-10" db="EMBL/GenBank/DDBJ databases">
        <authorList>
            <person name="Varghese N."/>
            <person name="Submissions S."/>
        </authorList>
    </citation>
    <scope>NUCLEOTIDE SEQUENCE [LARGE SCALE GENOMIC DNA]</scope>
    <source>
        <strain evidence="16">ES.061</strain>
    </source>
</reference>
<feature type="domain" description="TonB-dependent receptor plug" evidence="14">
    <location>
        <begin position="64"/>
        <end position="178"/>
    </location>
</feature>
<keyword evidence="2 11" id="KW-0813">Transport</keyword>
<evidence type="ECO:0000256" key="7">
    <source>
        <dbReference type="ARBA" id="ARBA00023065"/>
    </source>
</evidence>
<keyword evidence="7" id="KW-0406">Ion transport</keyword>
<proteinExistence type="inferred from homology"/>
<evidence type="ECO:0000259" key="13">
    <source>
        <dbReference type="Pfam" id="PF00593"/>
    </source>
</evidence>
<evidence type="ECO:0000256" key="3">
    <source>
        <dbReference type="ARBA" id="ARBA00022452"/>
    </source>
</evidence>
<dbReference type="Gene3D" id="2.40.170.20">
    <property type="entry name" value="TonB-dependent receptor, beta-barrel domain"/>
    <property type="match status" value="1"/>
</dbReference>
<evidence type="ECO:0000256" key="8">
    <source>
        <dbReference type="ARBA" id="ARBA00023077"/>
    </source>
</evidence>
<feature type="domain" description="TonB-dependent receptor-like beta-barrel" evidence="13">
    <location>
        <begin position="272"/>
        <end position="670"/>
    </location>
</feature>
<keyword evidence="5 11" id="KW-0812">Transmembrane</keyword>
<evidence type="ECO:0000256" key="1">
    <source>
        <dbReference type="ARBA" id="ARBA00004571"/>
    </source>
</evidence>
<evidence type="ECO:0000256" key="12">
    <source>
        <dbReference type="RuleBase" id="RU003357"/>
    </source>
</evidence>
<dbReference type="AlphaFoldDB" id="A0A1H4JTW9"/>
<accession>A0A1H4JTW9</accession>
<keyword evidence="15" id="KW-0675">Receptor</keyword>
<dbReference type="PANTHER" id="PTHR32552">
    <property type="entry name" value="FERRICHROME IRON RECEPTOR-RELATED"/>
    <property type="match status" value="1"/>
</dbReference>
<dbReference type="EMBL" id="FNSL01000001">
    <property type="protein sequence ID" value="SEB49102.1"/>
    <property type="molecule type" value="Genomic_DNA"/>
</dbReference>
<evidence type="ECO:0000256" key="10">
    <source>
        <dbReference type="ARBA" id="ARBA00023237"/>
    </source>
</evidence>
<evidence type="ECO:0000256" key="11">
    <source>
        <dbReference type="PROSITE-ProRule" id="PRU01360"/>
    </source>
</evidence>
<evidence type="ECO:0000256" key="2">
    <source>
        <dbReference type="ARBA" id="ARBA00022448"/>
    </source>
</evidence>
<dbReference type="GO" id="GO:0009279">
    <property type="term" value="C:cell outer membrane"/>
    <property type="evidence" value="ECO:0007669"/>
    <property type="project" value="UniProtKB-SubCell"/>
</dbReference>